<feature type="transmembrane region" description="Helical" evidence="1">
    <location>
        <begin position="34"/>
        <end position="54"/>
    </location>
</feature>
<keyword evidence="3" id="KW-0808">Transferase</keyword>
<dbReference type="GO" id="GO:0000155">
    <property type="term" value="F:phosphorelay sensor kinase activity"/>
    <property type="evidence" value="ECO:0007669"/>
    <property type="project" value="InterPro"/>
</dbReference>
<dbReference type="Pfam" id="PF06580">
    <property type="entry name" value="His_kinase"/>
    <property type="match status" value="1"/>
</dbReference>
<dbReference type="OrthoDB" id="6190788at2"/>
<dbReference type="EMBL" id="QUNF01000039">
    <property type="protein sequence ID" value="REG78236.1"/>
    <property type="molecule type" value="Genomic_DNA"/>
</dbReference>
<keyword evidence="1" id="KW-0812">Transmembrane</keyword>
<dbReference type="SUPFAM" id="SSF55874">
    <property type="entry name" value="ATPase domain of HSP90 chaperone/DNA topoisomerase II/histidine kinase"/>
    <property type="match status" value="1"/>
</dbReference>
<reference evidence="3 4" key="1">
    <citation type="submission" date="2018-08" db="EMBL/GenBank/DDBJ databases">
        <title>Genomic Encyclopedia of Archaeal and Bacterial Type Strains, Phase II (KMG-II): from individual species to whole genera.</title>
        <authorList>
            <person name="Goeker M."/>
        </authorList>
    </citation>
    <scope>NUCLEOTIDE SEQUENCE [LARGE SCALE GENOMIC DNA]</scope>
    <source>
        <strain evidence="3 4">DSM 15986</strain>
    </source>
</reference>
<evidence type="ECO:0000259" key="2">
    <source>
        <dbReference type="Pfam" id="PF06580"/>
    </source>
</evidence>
<dbReference type="Gene3D" id="3.30.565.10">
    <property type="entry name" value="Histidine kinase-like ATPase, C-terminal domain"/>
    <property type="match status" value="1"/>
</dbReference>
<evidence type="ECO:0000313" key="4">
    <source>
        <dbReference type="Proteomes" id="UP000256405"/>
    </source>
</evidence>
<keyword evidence="3" id="KW-0418">Kinase</keyword>
<dbReference type="InterPro" id="IPR010559">
    <property type="entry name" value="Sig_transdc_His_kin_internal"/>
</dbReference>
<keyword evidence="1" id="KW-0472">Membrane</keyword>
<dbReference type="PANTHER" id="PTHR34220">
    <property type="entry name" value="SENSOR HISTIDINE KINASE YPDA"/>
    <property type="match status" value="1"/>
</dbReference>
<dbReference type="InterPro" id="IPR050640">
    <property type="entry name" value="Bact_2-comp_sensor_kinase"/>
</dbReference>
<dbReference type="PANTHER" id="PTHR34220:SF7">
    <property type="entry name" value="SENSOR HISTIDINE KINASE YPDA"/>
    <property type="match status" value="1"/>
</dbReference>
<sequence>MNGYLLFDIFLQSEVSDLTPPINAELIDSQIRKALLFGLFPVVIAFSFIVFVIYRSKRETLFKQKEIQLRLSIAEGELKALRAQINPHFIFNCLNSIHHFIQTKDSQVAGSYLIKFSQLVRYVLESSAKRMVDMQEEIENNKIYLQLEQMRVNSSFDFHFELAQELIGRDIQIPPMFIQPFLENAVWHGLSEGGKLNVYFSEFDQDHLCCKIRDDGKSDQVKESYDLSNVIKKTSMGVHLMKERFDFYNELNKTKASFSFNENQENGMGREVRILIPYED</sequence>
<evidence type="ECO:0000256" key="1">
    <source>
        <dbReference type="SAM" id="Phobius"/>
    </source>
</evidence>
<accession>A0A3E0D6F2</accession>
<organism evidence="3 4">
    <name type="scientific">Algoriphagus antarcticus</name>
    <dbReference type="NCBI Taxonomy" id="238540"/>
    <lineage>
        <taxon>Bacteria</taxon>
        <taxon>Pseudomonadati</taxon>
        <taxon>Bacteroidota</taxon>
        <taxon>Cytophagia</taxon>
        <taxon>Cytophagales</taxon>
        <taxon>Cyclobacteriaceae</taxon>
        <taxon>Algoriphagus</taxon>
    </lineage>
</organism>
<dbReference type="InterPro" id="IPR036890">
    <property type="entry name" value="HATPase_C_sf"/>
</dbReference>
<gene>
    <name evidence="3" type="ORF">C8N25_13930</name>
</gene>
<protein>
    <submittedName>
        <fullName evidence="3">Histidine kinase</fullName>
    </submittedName>
</protein>
<keyword evidence="4" id="KW-1185">Reference proteome</keyword>
<feature type="domain" description="Signal transduction histidine kinase internal region" evidence="2">
    <location>
        <begin position="77"/>
        <end position="155"/>
    </location>
</feature>
<keyword evidence="1" id="KW-1133">Transmembrane helix</keyword>
<dbReference type="GO" id="GO:0016020">
    <property type="term" value="C:membrane"/>
    <property type="evidence" value="ECO:0007669"/>
    <property type="project" value="InterPro"/>
</dbReference>
<proteinExistence type="predicted"/>
<dbReference type="RefSeq" id="WP_086543661.1">
    <property type="nucleotide sequence ID" value="NZ_MSSW01000082.1"/>
</dbReference>
<dbReference type="Proteomes" id="UP000256405">
    <property type="component" value="Unassembled WGS sequence"/>
</dbReference>
<comment type="caution">
    <text evidence="3">The sequence shown here is derived from an EMBL/GenBank/DDBJ whole genome shotgun (WGS) entry which is preliminary data.</text>
</comment>
<evidence type="ECO:0000313" key="3">
    <source>
        <dbReference type="EMBL" id="REG78236.1"/>
    </source>
</evidence>
<dbReference type="AlphaFoldDB" id="A0A3E0D6F2"/>
<name>A0A3E0D6F2_9BACT</name>